<evidence type="ECO:0000256" key="7">
    <source>
        <dbReference type="ARBA" id="ARBA00022741"/>
    </source>
</evidence>
<gene>
    <name evidence="15" type="ORF">ONE63_011068</name>
</gene>
<keyword evidence="5" id="KW-0548">Nucleotidyltransferase</keyword>
<evidence type="ECO:0000256" key="9">
    <source>
        <dbReference type="ARBA" id="ARBA00022842"/>
    </source>
</evidence>
<evidence type="ECO:0000256" key="4">
    <source>
        <dbReference type="ARBA" id="ARBA00022679"/>
    </source>
</evidence>
<keyword evidence="10" id="KW-0342">GTP-binding</keyword>
<organism evidence="15 16">
    <name type="scientific">Megalurothrips usitatus</name>
    <name type="common">bean blossom thrips</name>
    <dbReference type="NCBI Taxonomy" id="439358"/>
    <lineage>
        <taxon>Eukaryota</taxon>
        <taxon>Metazoa</taxon>
        <taxon>Ecdysozoa</taxon>
        <taxon>Arthropoda</taxon>
        <taxon>Hexapoda</taxon>
        <taxon>Insecta</taxon>
        <taxon>Pterygota</taxon>
        <taxon>Neoptera</taxon>
        <taxon>Paraneoptera</taxon>
        <taxon>Thysanoptera</taxon>
        <taxon>Terebrantia</taxon>
        <taxon>Thripoidea</taxon>
        <taxon>Thripidae</taxon>
        <taxon>Megalurothrips</taxon>
    </lineage>
</organism>
<evidence type="ECO:0000256" key="10">
    <source>
        <dbReference type="ARBA" id="ARBA00023134"/>
    </source>
</evidence>
<sequence length="424" mass="48986">MLWLTSVAKTFAGHTLFWGKVSCSPSISSDLRQSLPARSRYSKFDPWLQKLLKEIALVDEERKRYNAAYKALEKDLVLALNAEDPLFKMTFSALHPTGSSFEGLRIDDPNEFDMNAVLNLPLAKKDDVEVQEDESAGHMKVICKKPVDSYYDEPWFSNQVKQKGEEKNLNIIRSNLRKWWNGSYLSREKVLRWMQSAVDRALVSMNSQKSLPLWRIIKSISRKLSGPAVTLEVCTHNGDYFSVDFVPALVFHEDTLPQPIKDRVKAIAKKRRDWYLIPKGPAESAAKVWRASLWDHEKDYISGLEHFKPLVRLLKRLRDEQNWPGLASYYVKTAIMFIVEDVQDGGRGYFKRSIGDLIMRGLKQLQDVTTACNIPFFWDEGHNLLEKMNRDTCQNMSKRLNVVFKSFEKSLTDDKEDPMVYFGT</sequence>
<name>A0AAV7XLH5_9NEOP</name>
<evidence type="ECO:0000256" key="3">
    <source>
        <dbReference type="ARBA" id="ARBA00008307"/>
    </source>
</evidence>
<evidence type="ECO:0000313" key="16">
    <source>
        <dbReference type="Proteomes" id="UP001075354"/>
    </source>
</evidence>
<dbReference type="PANTHER" id="PTHR10656:SF42">
    <property type="entry name" value="CYCLIC GMP-AMP SYNTHASE-LIKE PROTEIN-RELATED"/>
    <property type="match status" value="1"/>
</dbReference>
<proteinExistence type="inferred from homology"/>
<dbReference type="Pfam" id="PF20266">
    <property type="entry name" value="Mab-21_C"/>
    <property type="match status" value="1"/>
</dbReference>
<evidence type="ECO:0000256" key="11">
    <source>
        <dbReference type="ARBA" id="ARBA00023211"/>
    </source>
</evidence>
<feature type="domain" description="Mab-21-like nucleotidyltransferase" evidence="13">
    <location>
        <begin position="101"/>
        <end position="301"/>
    </location>
</feature>
<comment type="cofactor">
    <cofactor evidence="1">
        <name>Mn(2+)</name>
        <dbReference type="ChEBI" id="CHEBI:29035"/>
    </cofactor>
</comment>
<dbReference type="InterPro" id="IPR024810">
    <property type="entry name" value="MAB21L/cGLR"/>
</dbReference>
<dbReference type="GO" id="GO:0005524">
    <property type="term" value="F:ATP binding"/>
    <property type="evidence" value="ECO:0007669"/>
    <property type="project" value="UniProtKB-KW"/>
</dbReference>
<accession>A0AAV7XLH5</accession>
<dbReference type="InterPro" id="IPR046906">
    <property type="entry name" value="Mab-21_HhH/H2TH-like"/>
</dbReference>
<dbReference type="AlphaFoldDB" id="A0AAV7XLH5"/>
<evidence type="ECO:0000259" key="13">
    <source>
        <dbReference type="Pfam" id="PF03281"/>
    </source>
</evidence>
<keyword evidence="16" id="KW-1185">Reference proteome</keyword>
<keyword evidence="11" id="KW-0464">Manganese</keyword>
<dbReference type="GO" id="GO:0005525">
    <property type="term" value="F:GTP binding"/>
    <property type="evidence" value="ECO:0007669"/>
    <property type="project" value="UniProtKB-KW"/>
</dbReference>
<evidence type="ECO:0000256" key="8">
    <source>
        <dbReference type="ARBA" id="ARBA00022840"/>
    </source>
</evidence>
<dbReference type="SMART" id="SM01265">
    <property type="entry name" value="Mab-21"/>
    <property type="match status" value="1"/>
</dbReference>
<keyword evidence="12" id="KW-0175">Coiled coil</keyword>
<evidence type="ECO:0000256" key="5">
    <source>
        <dbReference type="ARBA" id="ARBA00022695"/>
    </source>
</evidence>
<keyword evidence="8" id="KW-0067">ATP-binding</keyword>
<protein>
    <recommendedName>
        <fullName evidence="17">Cyclic GMP-AMP synthase-like</fullName>
    </recommendedName>
</protein>
<evidence type="ECO:0000256" key="6">
    <source>
        <dbReference type="ARBA" id="ARBA00022723"/>
    </source>
</evidence>
<evidence type="ECO:0000256" key="2">
    <source>
        <dbReference type="ARBA" id="ARBA00001946"/>
    </source>
</evidence>
<comment type="caution">
    <text evidence="15">The sequence shown here is derived from an EMBL/GenBank/DDBJ whole genome shotgun (WGS) entry which is preliminary data.</text>
</comment>
<evidence type="ECO:0000256" key="12">
    <source>
        <dbReference type="SAM" id="Coils"/>
    </source>
</evidence>
<dbReference type="Proteomes" id="UP001075354">
    <property type="component" value="Chromosome 9"/>
</dbReference>
<dbReference type="PANTHER" id="PTHR10656">
    <property type="entry name" value="CELL FATE DETERMINING PROTEIN MAB21-RELATED"/>
    <property type="match status" value="1"/>
</dbReference>
<dbReference type="GO" id="GO:0016779">
    <property type="term" value="F:nucleotidyltransferase activity"/>
    <property type="evidence" value="ECO:0007669"/>
    <property type="project" value="UniProtKB-KW"/>
</dbReference>
<keyword evidence="4" id="KW-0808">Transferase</keyword>
<comment type="cofactor">
    <cofactor evidence="2">
        <name>Mg(2+)</name>
        <dbReference type="ChEBI" id="CHEBI:18420"/>
    </cofactor>
</comment>
<evidence type="ECO:0000259" key="14">
    <source>
        <dbReference type="Pfam" id="PF20266"/>
    </source>
</evidence>
<dbReference type="Pfam" id="PF03281">
    <property type="entry name" value="Mab-21"/>
    <property type="match status" value="1"/>
</dbReference>
<evidence type="ECO:0000256" key="1">
    <source>
        <dbReference type="ARBA" id="ARBA00001936"/>
    </source>
</evidence>
<comment type="similarity">
    <text evidence="3">Belongs to the mab-21 family.</text>
</comment>
<evidence type="ECO:0008006" key="17">
    <source>
        <dbReference type="Google" id="ProtNLM"/>
    </source>
</evidence>
<dbReference type="Gene3D" id="3.30.460.90">
    <property type="match status" value="1"/>
</dbReference>
<dbReference type="GO" id="GO:0046872">
    <property type="term" value="F:metal ion binding"/>
    <property type="evidence" value="ECO:0007669"/>
    <property type="project" value="UniProtKB-KW"/>
</dbReference>
<evidence type="ECO:0000313" key="15">
    <source>
        <dbReference type="EMBL" id="KAJ1524582.1"/>
    </source>
</evidence>
<dbReference type="Gene3D" id="1.10.1410.40">
    <property type="match status" value="1"/>
</dbReference>
<keyword evidence="9" id="KW-0460">Magnesium</keyword>
<reference evidence="15" key="1">
    <citation type="submission" date="2022-12" db="EMBL/GenBank/DDBJ databases">
        <title>Chromosome-level genome assembly of the bean flower thrips Megalurothrips usitatus.</title>
        <authorList>
            <person name="Ma L."/>
            <person name="Liu Q."/>
            <person name="Li H."/>
            <person name="Cai W."/>
        </authorList>
    </citation>
    <scope>NUCLEOTIDE SEQUENCE</scope>
    <source>
        <strain evidence="15">Cailab_2022a</strain>
    </source>
</reference>
<feature type="coiled-coil region" evidence="12">
    <location>
        <begin position="48"/>
        <end position="75"/>
    </location>
</feature>
<keyword evidence="6" id="KW-0479">Metal-binding</keyword>
<dbReference type="InterPro" id="IPR046903">
    <property type="entry name" value="Mab-21-like_nuc_Trfase"/>
</dbReference>
<dbReference type="EMBL" id="JAPTSV010000009">
    <property type="protein sequence ID" value="KAJ1524582.1"/>
    <property type="molecule type" value="Genomic_DNA"/>
</dbReference>
<feature type="domain" description="Mab-21-like HhH/H2TH-like" evidence="14">
    <location>
        <begin position="308"/>
        <end position="400"/>
    </location>
</feature>
<keyword evidence="7" id="KW-0547">Nucleotide-binding</keyword>